<gene>
    <name evidence="2" type="ORF">AVENLUH5627_02645</name>
</gene>
<dbReference type="InterPro" id="IPR002197">
    <property type="entry name" value="HTH_Fis"/>
</dbReference>
<evidence type="ECO:0000259" key="1">
    <source>
        <dbReference type="Pfam" id="PF02954"/>
    </source>
</evidence>
<dbReference type="RefSeq" id="WP_061519333.1">
    <property type="nucleotide sequence ID" value="NZ_JRUE01000212.1"/>
</dbReference>
<dbReference type="AlphaFoldDB" id="A0A150HLM3"/>
<feature type="domain" description="DNA binding HTH" evidence="1">
    <location>
        <begin position="26"/>
        <end position="58"/>
    </location>
</feature>
<comment type="caution">
    <text evidence="2">The sequence shown here is derived from an EMBL/GenBank/DDBJ whole genome shotgun (WGS) entry which is preliminary data.</text>
</comment>
<dbReference type="Gene3D" id="1.10.10.60">
    <property type="entry name" value="Homeodomain-like"/>
    <property type="match status" value="1"/>
</dbReference>
<dbReference type="SUPFAM" id="SSF46689">
    <property type="entry name" value="Homeodomain-like"/>
    <property type="match status" value="1"/>
</dbReference>
<organism evidence="2 3">
    <name type="scientific">Acinetobacter venetianus</name>
    <dbReference type="NCBI Taxonomy" id="52133"/>
    <lineage>
        <taxon>Bacteria</taxon>
        <taxon>Pseudomonadati</taxon>
        <taxon>Pseudomonadota</taxon>
        <taxon>Gammaproteobacteria</taxon>
        <taxon>Moraxellales</taxon>
        <taxon>Moraxellaceae</taxon>
        <taxon>Acinetobacter</taxon>
    </lineage>
</organism>
<dbReference type="PATRIC" id="fig|52133.18.peg.2715"/>
<evidence type="ECO:0000313" key="3">
    <source>
        <dbReference type="Proteomes" id="UP000075680"/>
    </source>
</evidence>
<dbReference type="Pfam" id="PF02954">
    <property type="entry name" value="HTH_8"/>
    <property type="match status" value="1"/>
</dbReference>
<dbReference type="InterPro" id="IPR009057">
    <property type="entry name" value="Homeodomain-like_sf"/>
</dbReference>
<proteinExistence type="predicted"/>
<evidence type="ECO:0000313" key="2">
    <source>
        <dbReference type="EMBL" id="KXZ65915.1"/>
    </source>
</evidence>
<dbReference type="EMBL" id="JRUE01000212">
    <property type="protein sequence ID" value="KXZ65915.1"/>
    <property type="molecule type" value="Genomic_DNA"/>
</dbReference>
<reference evidence="2 3" key="1">
    <citation type="journal article" date="2016" name="Sci. Rep.">
        <title>Genomic and phenotypic characterization of the species Acinetobacter venetianus.</title>
        <authorList>
            <person name="Fondi M."/>
            <person name="Maida I."/>
            <person name="Perrin E."/>
            <person name="Orlandini V."/>
            <person name="La Torre L."/>
            <person name="Bosi E."/>
            <person name="Negroni A."/>
            <person name="Zanaroli G."/>
            <person name="Fava F."/>
            <person name="Decorosi F."/>
            <person name="Giovannetti L."/>
            <person name="Viti C."/>
            <person name="Vaneechoutte M."/>
            <person name="Dijkshoorn L."/>
            <person name="Fani R."/>
        </authorList>
    </citation>
    <scope>NUCLEOTIDE SEQUENCE [LARGE SCALE GENOMIC DNA]</scope>
    <source>
        <strain evidence="2 3">LUH5627</strain>
    </source>
</reference>
<protein>
    <submittedName>
        <fullName evidence="2">Bacterial regulatory protein, Fis family</fullName>
    </submittedName>
</protein>
<dbReference type="Proteomes" id="UP000075680">
    <property type="component" value="Unassembled WGS sequence"/>
</dbReference>
<sequence length="65" mass="7283">MTTVLTEHNIEDAINKGEVKSLIHHLENVIVQKALIKTHGNITKAAELVRMNRGTVRKILERAEG</sequence>
<name>A0A150HLM3_9GAMM</name>
<accession>A0A150HLM3</accession>
<dbReference type="GO" id="GO:0043565">
    <property type="term" value="F:sequence-specific DNA binding"/>
    <property type="evidence" value="ECO:0007669"/>
    <property type="project" value="InterPro"/>
</dbReference>